<reference evidence="1" key="2">
    <citation type="journal article" date="2015" name="Data Brief">
        <title>Shoot transcriptome of the giant reed, Arundo donax.</title>
        <authorList>
            <person name="Barrero R.A."/>
            <person name="Guerrero F.D."/>
            <person name="Moolhuijzen P."/>
            <person name="Goolsby J.A."/>
            <person name="Tidwell J."/>
            <person name="Bellgard S.E."/>
            <person name="Bellgard M.I."/>
        </authorList>
    </citation>
    <scope>NUCLEOTIDE SEQUENCE</scope>
    <source>
        <tissue evidence="1">Shoot tissue taken approximately 20 cm above the soil surface</tissue>
    </source>
</reference>
<sequence>MPALLGPSKVKFSTLNSFVVCFARCLLDDFDYFQPRLTPWKLLSNELPLWRLSMKICCLIACFPSMLVPFMSWLLFLDLHPYFVPDVEYKRKIQAQFEASRDSLVSEAQPVLEALVLEDDGALLILIKCRLEAAPCKLKEDVKEIATSNAIKVLAIMKFLCCQVDIQTIGDGFAEGIDDDRAL</sequence>
<name>A0A0A8ZNX6_ARUDO</name>
<proteinExistence type="predicted"/>
<organism evidence="1">
    <name type="scientific">Arundo donax</name>
    <name type="common">Giant reed</name>
    <name type="synonym">Donax arundinaceus</name>
    <dbReference type="NCBI Taxonomy" id="35708"/>
    <lineage>
        <taxon>Eukaryota</taxon>
        <taxon>Viridiplantae</taxon>
        <taxon>Streptophyta</taxon>
        <taxon>Embryophyta</taxon>
        <taxon>Tracheophyta</taxon>
        <taxon>Spermatophyta</taxon>
        <taxon>Magnoliopsida</taxon>
        <taxon>Liliopsida</taxon>
        <taxon>Poales</taxon>
        <taxon>Poaceae</taxon>
        <taxon>PACMAD clade</taxon>
        <taxon>Arundinoideae</taxon>
        <taxon>Arundineae</taxon>
        <taxon>Arundo</taxon>
    </lineage>
</organism>
<dbReference type="EMBL" id="GBRH01259435">
    <property type="protein sequence ID" value="JAD38460.1"/>
    <property type="molecule type" value="Transcribed_RNA"/>
</dbReference>
<dbReference type="AlphaFoldDB" id="A0A0A8ZNX6"/>
<protein>
    <submittedName>
        <fullName evidence="1">Uncharacterized protein</fullName>
    </submittedName>
</protein>
<reference evidence="1" key="1">
    <citation type="submission" date="2014-09" db="EMBL/GenBank/DDBJ databases">
        <authorList>
            <person name="Magalhaes I.L.F."/>
            <person name="Oliveira U."/>
            <person name="Santos F.R."/>
            <person name="Vidigal T.H.D.A."/>
            <person name="Brescovit A.D."/>
            <person name="Santos A.J."/>
        </authorList>
    </citation>
    <scope>NUCLEOTIDE SEQUENCE</scope>
    <source>
        <tissue evidence="1">Shoot tissue taken approximately 20 cm above the soil surface</tissue>
    </source>
</reference>
<evidence type="ECO:0000313" key="1">
    <source>
        <dbReference type="EMBL" id="JAD38460.1"/>
    </source>
</evidence>
<accession>A0A0A8ZNX6</accession>